<reference evidence="1" key="1">
    <citation type="submission" date="2019-12" db="EMBL/GenBank/DDBJ databases">
        <title>Genome sequencing and annotation of Brassica cretica.</title>
        <authorList>
            <person name="Studholme D.J."/>
            <person name="Sarris P.F."/>
        </authorList>
    </citation>
    <scope>NUCLEOTIDE SEQUENCE</scope>
    <source>
        <strain evidence="2">PFS-001/15</strain>
        <strain evidence="1">PFS-102/07</strain>
        <tissue evidence="1">Leaf</tissue>
    </source>
</reference>
<evidence type="ECO:0000313" key="2">
    <source>
        <dbReference type="EMBL" id="KAF2596485.1"/>
    </source>
</evidence>
<dbReference type="EMBL" id="QGKY02001250">
    <property type="protein sequence ID" value="KAF2563767.1"/>
    <property type="molecule type" value="Genomic_DNA"/>
</dbReference>
<sequence length="274" mass="31714">MNWSRSWSKFCDFDRIVPSLSHSASGPWCMVGRPVMFLFDCWLAGRFGSVTKVCSTRCLAGWTFDSSLNAHEWNRKAKEEINLQKDVKVSVQALEQLGSQLRTLDESDENSEWQWDCHIPFIRVEAYACFKKNMKGLQSWLKMELREVRRDKRKQEDAEDKQAYSRIRRCRHKGRIMDLDQTGQVLIQRRRYHDRDLQAQSVAKAKSLGGRILKHPCSASMASLGEIEESNDLVNHIGDVFRYFIVDVMDLGSTPDVARCGREFGENFLSHEQG</sequence>
<dbReference type="AlphaFoldDB" id="A0A8S9I2E8"/>
<protein>
    <submittedName>
        <fullName evidence="1">Uncharacterized protein</fullName>
    </submittedName>
</protein>
<comment type="caution">
    <text evidence="1">The sequence shown here is derived from an EMBL/GenBank/DDBJ whole genome shotgun (WGS) entry which is preliminary data.</text>
</comment>
<name>A0A8S9I2E8_BRACR</name>
<dbReference type="EMBL" id="QGKW02000717">
    <property type="protein sequence ID" value="KAF2596485.1"/>
    <property type="molecule type" value="Genomic_DNA"/>
</dbReference>
<gene>
    <name evidence="2" type="ORF">F2Q68_00008936</name>
    <name evidence="1" type="ORF">F2Q70_00016010</name>
</gene>
<evidence type="ECO:0000313" key="1">
    <source>
        <dbReference type="EMBL" id="KAF2563767.1"/>
    </source>
</evidence>
<organism evidence="1">
    <name type="scientific">Brassica cretica</name>
    <name type="common">Mustard</name>
    <dbReference type="NCBI Taxonomy" id="69181"/>
    <lineage>
        <taxon>Eukaryota</taxon>
        <taxon>Viridiplantae</taxon>
        <taxon>Streptophyta</taxon>
        <taxon>Embryophyta</taxon>
        <taxon>Tracheophyta</taxon>
        <taxon>Spermatophyta</taxon>
        <taxon>Magnoliopsida</taxon>
        <taxon>eudicotyledons</taxon>
        <taxon>Gunneridae</taxon>
        <taxon>Pentapetalae</taxon>
        <taxon>rosids</taxon>
        <taxon>malvids</taxon>
        <taxon>Brassicales</taxon>
        <taxon>Brassicaceae</taxon>
        <taxon>Brassiceae</taxon>
        <taxon>Brassica</taxon>
    </lineage>
</organism>
<dbReference type="Proteomes" id="UP000712281">
    <property type="component" value="Unassembled WGS sequence"/>
</dbReference>
<accession>A0A8S9I2E8</accession>
<proteinExistence type="predicted"/>